<dbReference type="InterPro" id="IPR029063">
    <property type="entry name" value="SAM-dependent_MTases_sf"/>
</dbReference>
<feature type="domain" description="Methyltransferase" evidence="1">
    <location>
        <begin position="31"/>
        <end position="137"/>
    </location>
</feature>
<dbReference type="HOGENOM" id="CLU_037990_5_3_9"/>
<keyword evidence="3" id="KW-1185">Reference proteome</keyword>
<organism evidence="2 3">
    <name type="scientific">Enterococcus pallens ATCC BAA-351</name>
    <dbReference type="NCBI Taxonomy" id="1158607"/>
    <lineage>
        <taxon>Bacteria</taxon>
        <taxon>Bacillati</taxon>
        <taxon>Bacillota</taxon>
        <taxon>Bacilli</taxon>
        <taxon>Lactobacillales</taxon>
        <taxon>Enterococcaceae</taxon>
        <taxon>Enterococcus</taxon>
    </lineage>
</organism>
<gene>
    <name evidence="2" type="ORF">UAU_03195</name>
</gene>
<dbReference type="EMBL" id="AJAQ01000033">
    <property type="protein sequence ID" value="EOH91893.1"/>
    <property type="molecule type" value="Genomic_DNA"/>
</dbReference>
<dbReference type="AlphaFoldDB" id="R2Q9I9"/>
<dbReference type="Pfam" id="PF13847">
    <property type="entry name" value="Methyltransf_31"/>
    <property type="match status" value="1"/>
</dbReference>
<accession>R2Q9I9</accession>
<name>R2Q9I9_9ENTE</name>
<dbReference type="CDD" id="cd02440">
    <property type="entry name" value="AdoMet_MTases"/>
    <property type="match status" value="1"/>
</dbReference>
<proteinExistence type="predicted"/>
<reference evidence="2 3" key="1">
    <citation type="submission" date="2013-02" db="EMBL/GenBank/DDBJ databases">
        <title>The Genome Sequence of Enterococcus pallens BAA-351.</title>
        <authorList>
            <consortium name="The Broad Institute Genome Sequencing Platform"/>
            <consortium name="The Broad Institute Genome Sequencing Center for Infectious Disease"/>
            <person name="Earl A.M."/>
            <person name="Gilmore M.S."/>
            <person name="Lebreton F."/>
            <person name="Walker B."/>
            <person name="Young S.K."/>
            <person name="Zeng Q."/>
            <person name="Gargeya S."/>
            <person name="Fitzgerald M."/>
            <person name="Haas B."/>
            <person name="Abouelleil A."/>
            <person name="Alvarado L."/>
            <person name="Arachchi H.M."/>
            <person name="Berlin A.M."/>
            <person name="Chapman S.B."/>
            <person name="Dewar J."/>
            <person name="Goldberg J."/>
            <person name="Griggs A."/>
            <person name="Gujja S."/>
            <person name="Hansen M."/>
            <person name="Howarth C."/>
            <person name="Imamovic A."/>
            <person name="Larimer J."/>
            <person name="McCowan C."/>
            <person name="Murphy C."/>
            <person name="Neiman D."/>
            <person name="Pearson M."/>
            <person name="Priest M."/>
            <person name="Roberts A."/>
            <person name="Saif S."/>
            <person name="Shea T."/>
            <person name="Sisk P."/>
            <person name="Sykes S."/>
            <person name="Wortman J."/>
            <person name="Nusbaum C."/>
            <person name="Birren B."/>
        </authorList>
    </citation>
    <scope>NUCLEOTIDE SEQUENCE [LARGE SCALE GENOMIC DNA]</scope>
    <source>
        <strain evidence="2 3">ATCC BAA-351</strain>
    </source>
</reference>
<dbReference type="Gene3D" id="3.40.50.150">
    <property type="entry name" value="Vaccinia Virus protein VP39"/>
    <property type="match status" value="1"/>
</dbReference>
<evidence type="ECO:0000259" key="1">
    <source>
        <dbReference type="Pfam" id="PF13847"/>
    </source>
</evidence>
<dbReference type="STRING" id="160454.RV10_GL004945"/>
<dbReference type="RefSeq" id="WP_010758177.1">
    <property type="nucleotide sequence ID" value="NZ_ASWD01000001.1"/>
</dbReference>
<sequence>MEWDAHNYQKNHDFVFQYGASLLAFLPNSPATILDIGCGTGELSHQMTELGHRVLGIDTSPNMIQQAQKQFPGEKFQVVNALTFETAQPFDVLFSNAALHWITDHKSLLSQFQKLVKPGGLFICEFGGAGNIAKITQAFETELEQLGKSYQSPFFFPSCEEYQPLLEANGFLVELLQEYDRPTPLKGENGLRNWLKQFFSSNLSSLSEAKQNQVLSGVEASLKESCWKDTFWEADYRRIRIVAKRSK</sequence>
<protein>
    <recommendedName>
        <fullName evidence="1">Methyltransferase domain-containing protein</fullName>
    </recommendedName>
</protein>
<comment type="caution">
    <text evidence="2">The sequence shown here is derived from an EMBL/GenBank/DDBJ whole genome shotgun (WGS) entry which is preliminary data.</text>
</comment>
<dbReference type="PANTHER" id="PTHR43861">
    <property type="entry name" value="TRANS-ACONITATE 2-METHYLTRANSFERASE-RELATED"/>
    <property type="match status" value="1"/>
</dbReference>
<dbReference type="PANTHER" id="PTHR43861:SF1">
    <property type="entry name" value="TRANS-ACONITATE 2-METHYLTRANSFERASE"/>
    <property type="match status" value="1"/>
</dbReference>
<dbReference type="OrthoDB" id="9760689at2"/>
<dbReference type="PATRIC" id="fig|1158607.3.peg.3184"/>
<evidence type="ECO:0000313" key="2">
    <source>
        <dbReference type="EMBL" id="EOH91893.1"/>
    </source>
</evidence>
<dbReference type="SUPFAM" id="SSF53335">
    <property type="entry name" value="S-adenosyl-L-methionine-dependent methyltransferases"/>
    <property type="match status" value="1"/>
</dbReference>
<evidence type="ECO:0000313" key="3">
    <source>
        <dbReference type="Proteomes" id="UP000013782"/>
    </source>
</evidence>
<dbReference type="Proteomes" id="UP000013782">
    <property type="component" value="Unassembled WGS sequence"/>
</dbReference>
<dbReference type="InterPro" id="IPR025714">
    <property type="entry name" value="Methyltranfer_dom"/>
</dbReference>
<dbReference type="eggNOG" id="COG4106">
    <property type="taxonomic scope" value="Bacteria"/>
</dbReference>